<dbReference type="Proteomes" id="UP000030766">
    <property type="component" value="Unassembled WGS sequence"/>
</dbReference>
<dbReference type="AlphaFoldDB" id="W9L1T7"/>
<protein>
    <submittedName>
        <fullName evidence="1">Uncharacterized protein</fullName>
    </submittedName>
</protein>
<evidence type="ECO:0000313" key="1">
    <source>
        <dbReference type="EMBL" id="EWZ48994.1"/>
    </source>
</evidence>
<reference evidence="1" key="1">
    <citation type="submission" date="2011-06" db="EMBL/GenBank/DDBJ databases">
        <title>The Genome Sequence of Fusarium oxysporum Fo47.</title>
        <authorList>
            <consortium name="The Broad Institute Genome Sequencing Platform"/>
            <person name="Ma L.-J."/>
            <person name="Gale L.R."/>
            <person name="Schwartz D.C."/>
            <person name="Zhou S."/>
            <person name="Corby-Kistler H."/>
            <person name="Young S.K."/>
            <person name="Zeng Q."/>
            <person name="Gargeya S."/>
            <person name="Fitzgerald M."/>
            <person name="Haas B."/>
            <person name="Abouelleil A."/>
            <person name="Alvarado L."/>
            <person name="Arachchi H.M."/>
            <person name="Berlin A."/>
            <person name="Brown A."/>
            <person name="Chapman S.B."/>
            <person name="Chen Z."/>
            <person name="Dunbar C."/>
            <person name="Freedman E."/>
            <person name="Gearin G."/>
            <person name="Gellesch M."/>
            <person name="Goldberg J."/>
            <person name="Griggs A."/>
            <person name="Gujja S."/>
            <person name="Heiman D."/>
            <person name="Howarth C."/>
            <person name="Larson L."/>
            <person name="Lui A."/>
            <person name="MacDonald P.J.P."/>
            <person name="Mehta T."/>
            <person name="Montmayeur A."/>
            <person name="Murphy C."/>
            <person name="Neiman D."/>
            <person name="Pearson M."/>
            <person name="Priest M."/>
            <person name="Roberts A."/>
            <person name="Saif S."/>
            <person name="Shea T."/>
            <person name="Shenoy N."/>
            <person name="Sisk P."/>
            <person name="Stolte C."/>
            <person name="Sykes S."/>
            <person name="Wortman J."/>
            <person name="Nusbaum C."/>
            <person name="Birren B."/>
        </authorList>
    </citation>
    <scope>NUCLEOTIDE SEQUENCE [LARGE SCALE GENOMIC DNA]</scope>
    <source>
        <strain evidence="1">Fo47</strain>
    </source>
</reference>
<accession>W9L1T7</accession>
<organism evidence="1">
    <name type="scientific">Fusarium oxysporum Fo47</name>
    <dbReference type="NCBI Taxonomy" id="660027"/>
    <lineage>
        <taxon>Eukaryota</taxon>
        <taxon>Fungi</taxon>
        <taxon>Dikarya</taxon>
        <taxon>Ascomycota</taxon>
        <taxon>Pezizomycotina</taxon>
        <taxon>Sordariomycetes</taxon>
        <taxon>Hypocreomycetidae</taxon>
        <taxon>Hypocreales</taxon>
        <taxon>Nectriaceae</taxon>
        <taxon>Fusarium</taxon>
        <taxon>Fusarium oxysporum species complex</taxon>
    </lineage>
</organism>
<dbReference type="EMBL" id="JH717897">
    <property type="protein sequence ID" value="EWZ48994.1"/>
    <property type="molecule type" value="Genomic_DNA"/>
</dbReference>
<dbReference type="VEuPathDB" id="FungiDB:FOZG_04458"/>
<proteinExistence type="predicted"/>
<dbReference type="HOGENOM" id="CLU_3399435_0_0_1"/>
<sequence length="31" mass="3240">MATNVDSDPASGLRQVYPHPVADVAAVEILC</sequence>
<reference evidence="1" key="2">
    <citation type="submission" date="2012-06" db="EMBL/GenBank/DDBJ databases">
        <title>Annotation of the Genome Sequence of Fusarium oxysporum Fo47.</title>
        <authorList>
            <consortium name="The Broad Institute Genomics Platform"/>
            <person name="Ma L.-J."/>
            <person name="Corby-Kistler H."/>
            <person name="Broz K."/>
            <person name="Gale L.R."/>
            <person name="Jonkers W."/>
            <person name="O'Donnell K."/>
            <person name="Ploetz R."/>
            <person name="Steinberg C."/>
            <person name="Schwartz D.C."/>
            <person name="VanEtten H."/>
            <person name="Zhou S."/>
            <person name="Young S.K."/>
            <person name="Zeng Q."/>
            <person name="Gargeya S."/>
            <person name="Fitzgerald M."/>
            <person name="Abouelleil A."/>
            <person name="Alvarado L."/>
            <person name="Chapman S.B."/>
            <person name="Gainer-Dewar J."/>
            <person name="Goldberg J."/>
            <person name="Griggs A."/>
            <person name="Gujja S."/>
            <person name="Hansen M."/>
            <person name="Howarth C."/>
            <person name="Imamovic A."/>
            <person name="Ireland A."/>
            <person name="Larimer J."/>
            <person name="McCowan C."/>
            <person name="Murphy C."/>
            <person name="Pearson M."/>
            <person name="Poon T.W."/>
            <person name="Priest M."/>
            <person name="Roberts A."/>
            <person name="Saif S."/>
            <person name="Shea T."/>
            <person name="Sykes S."/>
            <person name="Wortman J."/>
            <person name="Nusbaum C."/>
            <person name="Birren B."/>
        </authorList>
    </citation>
    <scope>NUCLEOTIDE SEQUENCE</scope>
    <source>
        <strain evidence="1">Fo47</strain>
    </source>
</reference>
<name>W9L1T7_FUSOX</name>
<gene>
    <name evidence="1" type="ORF">FOZG_04458</name>
</gene>